<dbReference type="OrthoDB" id="5428863at2759"/>
<reference evidence="2" key="1">
    <citation type="journal article" date="2020" name="Stud. Mycol.">
        <title>101 Dothideomycetes genomes: a test case for predicting lifestyles and emergence of pathogens.</title>
        <authorList>
            <person name="Haridas S."/>
            <person name="Albert R."/>
            <person name="Binder M."/>
            <person name="Bloem J."/>
            <person name="Labutti K."/>
            <person name="Salamov A."/>
            <person name="Andreopoulos B."/>
            <person name="Baker S."/>
            <person name="Barry K."/>
            <person name="Bills G."/>
            <person name="Bluhm B."/>
            <person name="Cannon C."/>
            <person name="Castanera R."/>
            <person name="Culley D."/>
            <person name="Daum C."/>
            <person name="Ezra D."/>
            <person name="Gonzalez J."/>
            <person name="Henrissat B."/>
            <person name="Kuo A."/>
            <person name="Liang C."/>
            <person name="Lipzen A."/>
            <person name="Lutzoni F."/>
            <person name="Magnuson J."/>
            <person name="Mondo S."/>
            <person name="Nolan M."/>
            <person name="Ohm R."/>
            <person name="Pangilinan J."/>
            <person name="Park H.-J."/>
            <person name="Ramirez L."/>
            <person name="Alfaro M."/>
            <person name="Sun H."/>
            <person name="Tritt A."/>
            <person name="Yoshinaga Y."/>
            <person name="Zwiers L.-H."/>
            <person name="Turgeon B."/>
            <person name="Goodwin S."/>
            <person name="Spatafora J."/>
            <person name="Crous P."/>
            <person name="Grigoriev I."/>
        </authorList>
    </citation>
    <scope>NUCLEOTIDE SEQUENCE</scope>
    <source>
        <strain evidence="2">Tuck. ex Michener</strain>
    </source>
</reference>
<name>A0A6A6GV98_VIRVR</name>
<dbReference type="Proteomes" id="UP000800092">
    <property type="component" value="Unassembled WGS sequence"/>
</dbReference>
<gene>
    <name evidence="2" type="ORF">EV356DRAFT_510173</name>
</gene>
<dbReference type="EMBL" id="ML991855">
    <property type="protein sequence ID" value="KAF2229722.1"/>
    <property type="molecule type" value="Genomic_DNA"/>
</dbReference>
<dbReference type="PANTHER" id="PTHR33112:SF16">
    <property type="entry name" value="HETEROKARYON INCOMPATIBILITY DOMAIN-CONTAINING PROTEIN"/>
    <property type="match status" value="1"/>
</dbReference>
<dbReference type="Pfam" id="PF06985">
    <property type="entry name" value="HET"/>
    <property type="match status" value="1"/>
</dbReference>
<evidence type="ECO:0000313" key="2">
    <source>
        <dbReference type="EMBL" id="KAF2229722.1"/>
    </source>
</evidence>
<accession>A0A6A6GV98</accession>
<organism evidence="2 3">
    <name type="scientific">Viridothelium virens</name>
    <name type="common">Speckled blister lichen</name>
    <name type="synonym">Trypethelium virens</name>
    <dbReference type="NCBI Taxonomy" id="1048519"/>
    <lineage>
        <taxon>Eukaryota</taxon>
        <taxon>Fungi</taxon>
        <taxon>Dikarya</taxon>
        <taxon>Ascomycota</taxon>
        <taxon>Pezizomycotina</taxon>
        <taxon>Dothideomycetes</taxon>
        <taxon>Dothideomycetes incertae sedis</taxon>
        <taxon>Trypetheliales</taxon>
        <taxon>Trypetheliaceae</taxon>
        <taxon>Viridothelium</taxon>
    </lineage>
</organism>
<evidence type="ECO:0000259" key="1">
    <source>
        <dbReference type="Pfam" id="PF06985"/>
    </source>
</evidence>
<sequence>MSCQICHSAAELFEDRQKEVVELGSVGEIRHRADNCTSCQQISDLFNDLANESNPNHCLWLFADSSFRESVELRVRTYGSSSEKLIQLARRDRYAIKVDSLWIKNSRLRKWVDLCDGHHAGSCHHLPSWMAIEAIPTILLIDVRKECLVELPGSTRYYALSYVWGTIPNMLETLTSNLDDLKRDGALAHSKAIHLGQTLRDAMSLVRNLGDRYIWIDRLCIVQDHPDKHAIIRRMDSVYSNAYCTIVVADGKTADSGLHGITPTASPRHYHQYAIDLPNCSVVTHMDLSQKQKYYDRGWTMQEQYLSPRCLILSDSMAYWACQVSFRKEDVHGEPDIQQRRSRLPFTMLFKRWPDLEAWKELCQRYNPKQFTFQEDVYVAFSGIQRAMEKSFPGGFLYGLPEFFFDFMLLWWPCESIKRRRIACGQHGHPLPSWSWLGWEGQIVAAPHDPWEDYVKLADPDDFNVGVSEDYRIYPLVKWMQVGEKQGQRREVRNHYHVWREKAWGASELPPGWTRIENKREKSFTLEHVPDMLFKYPLPSVDSLPPDDLQWMWPPFLHLQSKRAFFKTMTTTLPNADSMFLFIADDDDRPAGIIFSNSSHPNLRKSEPCELVAISRGTAKQNPECADMPGSTIDLYWDELRKHDGFYEFYNVLWIKWEGDHVVREGVGRIEKSVWEMQTLEEIDTQLH</sequence>
<evidence type="ECO:0000313" key="3">
    <source>
        <dbReference type="Proteomes" id="UP000800092"/>
    </source>
</evidence>
<dbReference type="InterPro" id="IPR010730">
    <property type="entry name" value="HET"/>
</dbReference>
<protein>
    <submittedName>
        <fullName evidence="2">HET-domain-containing protein</fullName>
    </submittedName>
</protein>
<dbReference type="PANTHER" id="PTHR33112">
    <property type="entry name" value="DOMAIN PROTEIN, PUTATIVE-RELATED"/>
    <property type="match status" value="1"/>
</dbReference>
<dbReference type="AlphaFoldDB" id="A0A6A6GV98"/>
<keyword evidence="3" id="KW-1185">Reference proteome</keyword>
<proteinExistence type="predicted"/>
<feature type="domain" description="Heterokaryon incompatibility" evidence="1">
    <location>
        <begin position="157"/>
        <end position="303"/>
    </location>
</feature>